<feature type="compositionally biased region" description="Acidic residues" evidence="1">
    <location>
        <begin position="102"/>
        <end position="115"/>
    </location>
</feature>
<dbReference type="InterPro" id="IPR043443">
    <property type="entry name" value="FYB1/2-like"/>
</dbReference>
<accession>A0A6P8G3T2</accession>
<dbReference type="GO" id="GO:0007229">
    <property type="term" value="P:integrin-mediated signaling pathway"/>
    <property type="evidence" value="ECO:0007669"/>
    <property type="project" value="InterPro"/>
</dbReference>
<evidence type="ECO:0000313" key="2">
    <source>
        <dbReference type="Proteomes" id="UP000515152"/>
    </source>
</evidence>
<feature type="region of interest" description="Disordered" evidence="1">
    <location>
        <begin position="84"/>
        <end position="197"/>
    </location>
</feature>
<dbReference type="RefSeq" id="XP_031430135.1">
    <property type="nucleotide sequence ID" value="XM_031574275.2"/>
</dbReference>
<name>A0A6P8G3T2_CLUHA</name>
<dbReference type="Gene3D" id="2.30.30.40">
    <property type="entry name" value="SH3 Domains"/>
    <property type="match status" value="1"/>
</dbReference>
<dbReference type="Proteomes" id="UP000515152">
    <property type="component" value="Chromosome 10"/>
</dbReference>
<dbReference type="GeneID" id="116222027"/>
<feature type="compositionally biased region" description="Polar residues" evidence="1">
    <location>
        <begin position="90"/>
        <end position="101"/>
    </location>
</feature>
<evidence type="ECO:0000256" key="1">
    <source>
        <dbReference type="SAM" id="MobiDB-lite"/>
    </source>
</evidence>
<feature type="compositionally biased region" description="Acidic residues" evidence="1">
    <location>
        <begin position="184"/>
        <end position="197"/>
    </location>
</feature>
<dbReference type="GO" id="GO:0050852">
    <property type="term" value="P:T cell receptor signaling pathway"/>
    <property type="evidence" value="ECO:0007669"/>
    <property type="project" value="TreeGrafter"/>
</dbReference>
<keyword evidence="2" id="KW-1185">Reference proteome</keyword>
<dbReference type="PANTHER" id="PTHR16830">
    <property type="entry name" value="SH2 CONTAINING ADAPTOR PRAM-1 RELATED"/>
    <property type="match status" value="1"/>
</dbReference>
<dbReference type="GO" id="GO:0005886">
    <property type="term" value="C:plasma membrane"/>
    <property type="evidence" value="ECO:0007669"/>
    <property type="project" value="InterPro"/>
</dbReference>
<protein>
    <submittedName>
        <fullName evidence="3">FYN-binding protein 1</fullName>
    </submittedName>
</protein>
<evidence type="ECO:0000313" key="3">
    <source>
        <dbReference type="RefSeq" id="XP_031430135.1"/>
    </source>
</evidence>
<reference evidence="3" key="1">
    <citation type="submission" date="2025-08" db="UniProtKB">
        <authorList>
            <consortium name="RefSeq"/>
        </authorList>
    </citation>
    <scope>IDENTIFICATION</scope>
</reference>
<organism evidence="2 3">
    <name type="scientific">Clupea harengus</name>
    <name type="common">Atlantic herring</name>
    <dbReference type="NCBI Taxonomy" id="7950"/>
    <lineage>
        <taxon>Eukaryota</taxon>
        <taxon>Metazoa</taxon>
        <taxon>Chordata</taxon>
        <taxon>Craniata</taxon>
        <taxon>Vertebrata</taxon>
        <taxon>Euteleostomi</taxon>
        <taxon>Actinopterygii</taxon>
        <taxon>Neopterygii</taxon>
        <taxon>Teleostei</taxon>
        <taxon>Clupei</taxon>
        <taxon>Clupeiformes</taxon>
        <taxon>Clupeoidei</taxon>
        <taxon>Clupeidae</taxon>
        <taxon>Clupea</taxon>
    </lineage>
</organism>
<dbReference type="PANTHER" id="PTHR16830:SF20">
    <property type="entry name" value="SI:CH211-188C16.1-RELATED"/>
    <property type="match status" value="1"/>
</dbReference>
<gene>
    <name evidence="3" type="primary">LOC116222027</name>
</gene>
<sequence length="238" mass="26422">MYEAKATVASKGKNNDLPVKSGDLVSIIRTTSCPKGKWLARDSTNTYGYVDVKSVELDITEMMELGKKGTAGRTNNNIHVDADTQHLDSGMSNNYDLTNETFSDDDDEWNDDDEHEPSPTELTDITDNGPYSMLSMAETMSPEPESPEQTLSDASTDNQHVQARHQALQKLATFFKQPSMSEDTTAEDDPIPEEEPSTEALLNNCFTEEAEPPVIPILPPPDLYADVITEEFLYTYSN</sequence>
<dbReference type="GO" id="GO:0072659">
    <property type="term" value="P:protein localization to plasma membrane"/>
    <property type="evidence" value="ECO:0007669"/>
    <property type="project" value="TreeGrafter"/>
</dbReference>
<proteinExistence type="predicted"/>
<dbReference type="OrthoDB" id="5986624at2759"/>
<feature type="compositionally biased region" description="Polar residues" evidence="1">
    <location>
        <begin position="147"/>
        <end position="161"/>
    </location>
</feature>
<dbReference type="InterPro" id="IPR036028">
    <property type="entry name" value="SH3-like_dom_sf"/>
</dbReference>
<dbReference type="AlphaFoldDB" id="A0A6P8G3T2"/>
<dbReference type="SUPFAM" id="SSF50044">
    <property type="entry name" value="SH3-domain"/>
    <property type="match status" value="1"/>
</dbReference>
<dbReference type="KEGG" id="char:116222027"/>